<protein>
    <submittedName>
        <fullName evidence="1">Uncharacterized protein</fullName>
    </submittedName>
</protein>
<proteinExistence type="predicted"/>
<sequence>MEGEQMKNQLLKERVKDLTQEEHAIPSEVSLKNLAEYQEKEIIKLREALSYQVEENDQLIKDNKCLKEIIKNIAKAL</sequence>
<dbReference type="Proteomes" id="UP001439008">
    <property type="component" value="Unassembled WGS sequence"/>
</dbReference>
<keyword evidence="2" id="KW-1185">Reference proteome</keyword>
<dbReference type="EMBL" id="JBDODL010001858">
    <property type="protein sequence ID" value="MES1921854.1"/>
    <property type="molecule type" value="Genomic_DNA"/>
</dbReference>
<accession>A0ABV2AQU3</accession>
<comment type="caution">
    <text evidence="1">The sequence shown here is derived from an EMBL/GenBank/DDBJ whole genome shotgun (WGS) entry which is preliminary data.</text>
</comment>
<reference evidence="1 2" key="1">
    <citation type="journal article" date="2024" name="BMC Biol.">
        <title>Comparative genomics of Ascetosporea gives new insight into the evolutionary basis for animal parasitism in Rhizaria.</title>
        <authorList>
            <person name="Hiltunen Thoren M."/>
            <person name="Onut-Brannstrom I."/>
            <person name="Alfjorden A."/>
            <person name="Peckova H."/>
            <person name="Swords F."/>
            <person name="Hooper C."/>
            <person name="Holzer A.S."/>
            <person name="Bass D."/>
            <person name="Burki F."/>
        </authorList>
    </citation>
    <scope>NUCLEOTIDE SEQUENCE [LARGE SCALE GENOMIC DNA]</scope>
    <source>
        <strain evidence="1">20-A016</strain>
    </source>
</reference>
<organism evidence="1 2">
    <name type="scientific">Bonamia ostreae</name>
    <dbReference type="NCBI Taxonomy" id="126728"/>
    <lineage>
        <taxon>Eukaryota</taxon>
        <taxon>Sar</taxon>
        <taxon>Rhizaria</taxon>
        <taxon>Endomyxa</taxon>
        <taxon>Ascetosporea</taxon>
        <taxon>Haplosporida</taxon>
        <taxon>Bonamia</taxon>
    </lineage>
</organism>
<evidence type="ECO:0000313" key="1">
    <source>
        <dbReference type="EMBL" id="MES1921854.1"/>
    </source>
</evidence>
<gene>
    <name evidence="1" type="ORF">MHBO_003389</name>
</gene>
<evidence type="ECO:0000313" key="2">
    <source>
        <dbReference type="Proteomes" id="UP001439008"/>
    </source>
</evidence>
<name>A0ABV2AQU3_9EUKA</name>